<organism evidence="2 3">
    <name type="scientific">Lederbergia citrea</name>
    <dbReference type="NCBI Taxonomy" id="2833581"/>
    <lineage>
        <taxon>Bacteria</taxon>
        <taxon>Bacillati</taxon>
        <taxon>Bacillota</taxon>
        <taxon>Bacilli</taxon>
        <taxon>Bacillales</taxon>
        <taxon>Bacillaceae</taxon>
        <taxon>Lederbergia</taxon>
    </lineage>
</organism>
<sequence>MQLGILLGLLGLMGVVAVFLSFFIGTALNSSDSSTIDELPKNDFNQ</sequence>
<accession>A0A942Z6L9</accession>
<keyword evidence="3" id="KW-1185">Reference proteome</keyword>
<evidence type="ECO:0000313" key="3">
    <source>
        <dbReference type="Proteomes" id="UP000676456"/>
    </source>
</evidence>
<reference evidence="2 3" key="1">
    <citation type="submission" date="2021-05" db="EMBL/GenBank/DDBJ databases">
        <title>Novel Bacillus species.</title>
        <authorList>
            <person name="Liu G."/>
        </authorList>
    </citation>
    <scope>NUCLEOTIDE SEQUENCE [LARGE SCALE GENOMIC DNA]</scope>
    <source>
        <strain evidence="2 3">FJAT-49682</strain>
    </source>
</reference>
<dbReference type="EMBL" id="JAGYPN010000004">
    <property type="protein sequence ID" value="MBS4224625.1"/>
    <property type="molecule type" value="Genomic_DNA"/>
</dbReference>
<gene>
    <name evidence="2" type="ORF">KHA91_18090</name>
</gene>
<keyword evidence="1" id="KW-0812">Transmembrane</keyword>
<name>A0A942Z6L9_9BACI</name>
<dbReference type="Proteomes" id="UP000676456">
    <property type="component" value="Unassembled WGS sequence"/>
</dbReference>
<keyword evidence="1" id="KW-1133">Transmembrane helix</keyword>
<protein>
    <submittedName>
        <fullName evidence="2">Uncharacterized protein</fullName>
    </submittedName>
</protein>
<evidence type="ECO:0000256" key="1">
    <source>
        <dbReference type="SAM" id="Phobius"/>
    </source>
</evidence>
<evidence type="ECO:0000313" key="2">
    <source>
        <dbReference type="EMBL" id="MBS4224625.1"/>
    </source>
</evidence>
<keyword evidence="1" id="KW-0472">Membrane</keyword>
<dbReference type="AlphaFoldDB" id="A0A942Z6L9"/>
<comment type="caution">
    <text evidence="2">The sequence shown here is derived from an EMBL/GenBank/DDBJ whole genome shotgun (WGS) entry which is preliminary data.</text>
</comment>
<proteinExistence type="predicted"/>
<dbReference type="RefSeq" id="WP_213099674.1">
    <property type="nucleotide sequence ID" value="NZ_JAGYPH010000004.1"/>
</dbReference>
<feature type="transmembrane region" description="Helical" evidence="1">
    <location>
        <begin position="6"/>
        <end position="28"/>
    </location>
</feature>